<feature type="region of interest" description="Disordered" evidence="10">
    <location>
        <begin position="232"/>
        <end position="261"/>
    </location>
</feature>
<dbReference type="Pfam" id="PF00447">
    <property type="entry name" value="HSF_DNA-bind"/>
    <property type="match status" value="1"/>
</dbReference>
<dbReference type="GO" id="GO:0000978">
    <property type="term" value="F:RNA polymerase II cis-regulatory region sequence-specific DNA binding"/>
    <property type="evidence" value="ECO:0007669"/>
    <property type="project" value="TreeGrafter"/>
</dbReference>
<evidence type="ECO:0000256" key="3">
    <source>
        <dbReference type="ARBA" id="ARBA00023015"/>
    </source>
</evidence>
<dbReference type="SMART" id="SM00415">
    <property type="entry name" value="HSF"/>
    <property type="match status" value="1"/>
</dbReference>
<feature type="region of interest" description="Disordered" evidence="10">
    <location>
        <begin position="287"/>
        <end position="333"/>
    </location>
</feature>
<dbReference type="AlphaFoldDB" id="A0A9Q0KDY1"/>
<keyword evidence="5" id="KW-0238">DNA-binding</keyword>
<dbReference type="FunFam" id="1.10.10.10:FF:000057">
    <property type="entry name" value="Heat shock transcription factor 1"/>
    <property type="match status" value="1"/>
</dbReference>
<keyword evidence="13" id="KW-1185">Reference proteome</keyword>
<dbReference type="GO" id="GO:0006357">
    <property type="term" value="P:regulation of transcription by RNA polymerase II"/>
    <property type="evidence" value="ECO:0007669"/>
    <property type="project" value="TreeGrafter"/>
</dbReference>
<evidence type="ECO:0000313" key="12">
    <source>
        <dbReference type="EMBL" id="KAJ4968675.1"/>
    </source>
</evidence>
<name>A0A9Q0KDY1_9MAGN</name>
<evidence type="ECO:0000313" key="13">
    <source>
        <dbReference type="Proteomes" id="UP001141806"/>
    </source>
</evidence>
<dbReference type="InterPro" id="IPR036390">
    <property type="entry name" value="WH_DNA-bd_sf"/>
</dbReference>
<comment type="caution">
    <text evidence="12">The sequence shown here is derived from an EMBL/GenBank/DDBJ whole genome shotgun (WGS) entry which is preliminary data.</text>
</comment>
<dbReference type="GO" id="GO:0003700">
    <property type="term" value="F:DNA-binding transcription factor activity"/>
    <property type="evidence" value="ECO:0007669"/>
    <property type="project" value="InterPro"/>
</dbReference>
<evidence type="ECO:0000256" key="2">
    <source>
        <dbReference type="ARBA" id="ARBA00022553"/>
    </source>
</evidence>
<feature type="region of interest" description="Disordered" evidence="10">
    <location>
        <begin position="1"/>
        <end position="37"/>
    </location>
</feature>
<dbReference type="OrthoDB" id="60033at2759"/>
<evidence type="ECO:0000256" key="8">
    <source>
        <dbReference type="RuleBase" id="RU004020"/>
    </source>
</evidence>
<evidence type="ECO:0000256" key="1">
    <source>
        <dbReference type="ARBA" id="ARBA00004123"/>
    </source>
</evidence>
<feature type="domain" description="HSF-type DNA-binding" evidence="11">
    <location>
        <begin position="80"/>
        <end position="104"/>
    </location>
</feature>
<organism evidence="12 13">
    <name type="scientific">Protea cynaroides</name>
    <dbReference type="NCBI Taxonomy" id="273540"/>
    <lineage>
        <taxon>Eukaryota</taxon>
        <taxon>Viridiplantae</taxon>
        <taxon>Streptophyta</taxon>
        <taxon>Embryophyta</taxon>
        <taxon>Tracheophyta</taxon>
        <taxon>Spermatophyta</taxon>
        <taxon>Magnoliopsida</taxon>
        <taxon>Proteales</taxon>
        <taxon>Proteaceae</taxon>
        <taxon>Protea</taxon>
    </lineage>
</organism>
<feature type="compositionally biased region" description="Acidic residues" evidence="10">
    <location>
        <begin position="305"/>
        <end position="325"/>
    </location>
</feature>
<comment type="subcellular location">
    <subcellularLocation>
        <location evidence="1">Nucleus</location>
    </subcellularLocation>
</comment>
<evidence type="ECO:0000256" key="6">
    <source>
        <dbReference type="ARBA" id="ARBA00023163"/>
    </source>
</evidence>
<dbReference type="SUPFAM" id="SSF46785">
    <property type="entry name" value="Winged helix' DNA-binding domain"/>
    <property type="match status" value="1"/>
</dbReference>
<proteinExistence type="inferred from homology"/>
<accession>A0A9Q0KDY1</accession>
<keyword evidence="2" id="KW-0597">Phosphoprotein</keyword>
<comment type="similarity">
    <text evidence="8">Belongs to the HSF family.</text>
</comment>
<evidence type="ECO:0000256" key="5">
    <source>
        <dbReference type="ARBA" id="ARBA00023125"/>
    </source>
</evidence>
<evidence type="ECO:0000256" key="7">
    <source>
        <dbReference type="ARBA" id="ARBA00023242"/>
    </source>
</evidence>
<dbReference type="Gene3D" id="1.10.10.10">
    <property type="entry name" value="Winged helix-like DNA-binding domain superfamily/Winged helix DNA-binding domain"/>
    <property type="match status" value="1"/>
</dbReference>
<dbReference type="GO" id="GO:0005634">
    <property type="term" value="C:nucleus"/>
    <property type="evidence" value="ECO:0007669"/>
    <property type="project" value="UniProtKB-SubCell"/>
</dbReference>
<evidence type="ECO:0000259" key="11">
    <source>
        <dbReference type="PROSITE" id="PS00434"/>
    </source>
</evidence>
<keyword evidence="7" id="KW-0539">Nucleus</keyword>
<evidence type="ECO:0000256" key="9">
    <source>
        <dbReference type="SAM" id="Coils"/>
    </source>
</evidence>
<dbReference type="PANTHER" id="PTHR10015">
    <property type="entry name" value="HEAT SHOCK TRANSCRIPTION FACTOR"/>
    <property type="match status" value="1"/>
</dbReference>
<sequence>MNPLHSLKEEFPEGSSSYSGDPPSLPPQPMEGLNETGLPPFLTKTFDMVDDPNTNHIVSWSIAGNSFVVWDPHIISRNLLPRYFKHDNFSSFIRQLNTYGFRKVDPDKWEFANERFLRDQKHLLKNIKRRKAPSQPFSQQQILDSCVEVGRFGLDAEIDRLRRDKQVLMMELVKLRQQEHNNRAQLESMEQRRQRTELKQQQMMTFLARAMENPTFILELAQHKERRKEIQDAITKKRKPIDQGPRNVVEVGESSQSGREEQYPINVEPEDFGNLFEFEASELETLAMQMQGLSRPKKEQKEEEEKQETELEGEESQALDEEFWEELLKEDLG</sequence>
<dbReference type="GO" id="GO:0034605">
    <property type="term" value="P:cellular response to heat"/>
    <property type="evidence" value="ECO:0007669"/>
    <property type="project" value="TreeGrafter"/>
</dbReference>
<keyword evidence="9" id="KW-0175">Coiled coil</keyword>
<dbReference type="PRINTS" id="PR00056">
    <property type="entry name" value="HSFDOMAIN"/>
</dbReference>
<evidence type="ECO:0000256" key="4">
    <source>
        <dbReference type="ARBA" id="ARBA00023016"/>
    </source>
</evidence>
<protein>
    <recommendedName>
        <fullName evidence="11">HSF-type DNA-binding domain-containing protein</fullName>
    </recommendedName>
</protein>
<dbReference type="InterPro" id="IPR036388">
    <property type="entry name" value="WH-like_DNA-bd_sf"/>
</dbReference>
<keyword evidence="4" id="KW-0346">Stress response</keyword>
<dbReference type="PANTHER" id="PTHR10015:SF322">
    <property type="entry name" value="HEAT STRESS TRANSCRIPTION FACTOR A-7A"/>
    <property type="match status" value="1"/>
</dbReference>
<dbReference type="PROSITE" id="PS00434">
    <property type="entry name" value="HSF_DOMAIN"/>
    <property type="match status" value="1"/>
</dbReference>
<dbReference type="Proteomes" id="UP001141806">
    <property type="component" value="Unassembled WGS sequence"/>
</dbReference>
<keyword evidence="6" id="KW-0804">Transcription</keyword>
<reference evidence="12" key="1">
    <citation type="journal article" date="2023" name="Plant J.">
        <title>The genome of the king protea, Protea cynaroides.</title>
        <authorList>
            <person name="Chang J."/>
            <person name="Duong T.A."/>
            <person name="Schoeman C."/>
            <person name="Ma X."/>
            <person name="Roodt D."/>
            <person name="Barker N."/>
            <person name="Li Z."/>
            <person name="Van de Peer Y."/>
            <person name="Mizrachi E."/>
        </authorList>
    </citation>
    <scope>NUCLEOTIDE SEQUENCE</scope>
    <source>
        <tissue evidence="12">Young leaves</tissue>
    </source>
</reference>
<feature type="compositionally biased region" description="Basic and acidic residues" evidence="10">
    <location>
        <begin position="1"/>
        <end position="11"/>
    </location>
</feature>
<dbReference type="EMBL" id="JAMYWD010000006">
    <property type="protein sequence ID" value="KAJ4968675.1"/>
    <property type="molecule type" value="Genomic_DNA"/>
</dbReference>
<keyword evidence="3" id="KW-0805">Transcription regulation</keyword>
<feature type="coiled-coil region" evidence="9">
    <location>
        <begin position="158"/>
        <end position="201"/>
    </location>
</feature>
<dbReference type="InterPro" id="IPR000232">
    <property type="entry name" value="HSF_DNA-bd"/>
</dbReference>
<evidence type="ECO:0000256" key="10">
    <source>
        <dbReference type="SAM" id="MobiDB-lite"/>
    </source>
</evidence>
<gene>
    <name evidence="12" type="ORF">NE237_015376</name>
</gene>